<organism evidence="3 4">
    <name type="scientific">Luteimonas salinilitoris</name>
    <dbReference type="NCBI Taxonomy" id="3237697"/>
    <lineage>
        <taxon>Bacteria</taxon>
        <taxon>Pseudomonadati</taxon>
        <taxon>Pseudomonadota</taxon>
        <taxon>Gammaproteobacteria</taxon>
        <taxon>Lysobacterales</taxon>
        <taxon>Lysobacteraceae</taxon>
        <taxon>Luteimonas</taxon>
    </lineage>
</organism>
<feature type="domain" description="DUF6708" evidence="2">
    <location>
        <begin position="103"/>
        <end position="157"/>
    </location>
</feature>
<sequence>MLTGWIKPFKIDRLLTADERRATLPHRRQPGVRPDPYDGLIHFNSSYADFIDRSFRLRGMVNAALGLIVLIFYIGFYFWLISNFPEEFSDPFVSVFMTFSVVFLLAVTWIFYYKKELFSYTHYPVRFNRKTGKVHVFRHNGSGGVLTVPWDQVYWHVGRGYQQKFLCDVRATCWKGTWCAIRSPSGTISTTAG</sequence>
<evidence type="ECO:0000313" key="4">
    <source>
        <dbReference type="Proteomes" id="UP001566331"/>
    </source>
</evidence>
<dbReference type="InterPro" id="IPR046554">
    <property type="entry name" value="DUF6708"/>
</dbReference>
<reference evidence="3 4" key="1">
    <citation type="submission" date="2024-07" db="EMBL/GenBank/DDBJ databases">
        <title>Luteimonas salilacus sp. nov., isolated from the shore soil of Salt Lake in Tibet of China.</title>
        <authorList>
            <person name="Zhang X."/>
            <person name="Li A."/>
        </authorList>
    </citation>
    <scope>NUCLEOTIDE SEQUENCE [LARGE SCALE GENOMIC DNA]</scope>
    <source>
        <strain evidence="3 4">B3-2-R+30</strain>
    </source>
</reference>
<name>A0ABV4HLJ2_9GAMM</name>
<dbReference type="RefSeq" id="WP_370563054.1">
    <property type="nucleotide sequence ID" value="NZ_JBFWIB010000002.1"/>
</dbReference>
<comment type="caution">
    <text evidence="3">The sequence shown here is derived from an EMBL/GenBank/DDBJ whole genome shotgun (WGS) entry which is preliminary data.</text>
</comment>
<gene>
    <name evidence="3" type="ORF">AB6713_03040</name>
</gene>
<keyword evidence="4" id="KW-1185">Reference proteome</keyword>
<keyword evidence="1" id="KW-1133">Transmembrane helix</keyword>
<dbReference type="Pfam" id="PF20455">
    <property type="entry name" value="DUF6708"/>
    <property type="match status" value="1"/>
</dbReference>
<evidence type="ECO:0000313" key="3">
    <source>
        <dbReference type="EMBL" id="MEZ0473592.1"/>
    </source>
</evidence>
<keyword evidence="1" id="KW-0472">Membrane</keyword>
<evidence type="ECO:0000259" key="2">
    <source>
        <dbReference type="Pfam" id="PF20455"/>
    </source>
</evidence>
<proteinExistence type="predicted"/>
<accession>A0ABV4HLJ2</accession>
<dbReference type="Proteomes" id="UP001566331">
    <property type="component" value="Unassembled WGS sequence"/>
</dbReference>
<keyword evidence="1" id="KW-0812">Transmembrane</keyword>
<dbReference type="EMBL" id="JBFWIC010000003">
    <property type="protein sequence ID" value="MEZ0473592.1"/>
    <property type="molecule type" value="Genomic_DNA"/>
</dbReference>
<feature type="transmembrane region" description="Helical" evidence="1">
    <location>
        <begin position="92"/>
        <end position="113"/>
    </location>
</feature>
<feature type="transmembrane region" description="Helical" evidence="1">
    <location>
        <begin position="60"/>
        <end position="80"/>
    </location>
</feature>
<protein>
    <submittedName>
        <fullName evidence="3">DUF6708 domain-containing protein</fullName>
    </submittedName>
</protein>
<evidence type="ECO:0000256" key="1">
    <source>
        <dbReference type="SAM" id="Phobius"/>
    </source>
</evidence>